<feature type="transmembrane region" description="Helical" evidence="1">
    <location>
        <begin position="162"/>
        <end position="182"/>
    </location>
</feature>
<dbReference type="Proteomes" id="UP000250218">
    <property type="component" value="Chromosome"/>
</dbReference>
<feature type="transmembrane region" description="Helical" evidence="1">
    <location>
        <begin position="245"/>
        <end position="265"/>
    </location>
</feature>
<feature type="transmembrane region" description="Helical" evidence="1">
    <location>
        <begin position="134"/>
        <end position="156"/>
    </location>
</feature>
<keyword evidence="1" id="KW-1133">Transmembrane helix</keyword>
<sequence>MNYSFLLNPIATSIVFKKMYKQNDEKLHKPIILLWFFIAYLNIIFLTTFVLGFLFVYERNLLEIEFYFKRILVFLILAPIIVSLSYLFYLIFAFCYLKKHIENFIKVNSDSEICNLLIKIIKNNQIIKYNRLDLLINVILFIVYFLIILLNIFLAKVIFEKFYYYNIQLLILSLIICLKWYITNISQQKLLNKRHNFKIQDQSRQNKIVIIWFTFILFVSVFTKIILLSLQVLNPSSETIKHANLIYMCIVPGIILFGIVFKWFLSSICFSKTTMNKKEKKKNNFFN</sequence>
<evidence type="ECO:0000313" key="3">
    <source>
        <dbReference type="Proteomes" id="UP000250218"/>
    </source>
</evidence>
<dbReference type="AlphaFoldDB" id="A0A2Z4ND75"/>
<evidence type="ECO:0000256" key="1">
    <source>
        <dbReference type="SAM" id="Phobius"/>
    </source>
</evidence>
<name>A0A2Z4ND75_9BACT</name>
<organism evidence="2 3">
    <name type="scientific">[Mycoplasma] anseris</name>
    <dbReference type="NCBI Taxonomy" id="92400"/>
    <lineage>
        <taxon>Bacteria</taxon>
        <taxon>Bacillati</taxon>
        <taxon>Mycoplasmatota</taxon>
        <taxon>Mycoplasmoidales</taxon>
        <taxon>Metamycoplasmataceae</taxon>
        <taxon>Metamycoplasma</taxon>
    </lineage>
</organism>
<keyword evidence="1" id="KW-0472">Membrane</keyword>
<proteinExistence type="predicted"/>
<dbReference type="KEGG" id="mane:DP065_01720"/>
<dbReference type="RefSeq" id="WP_033178511.1">
    <property type="nucleotide sequence ID" value="NZ_CP030140.1"/>
</dbReference>
<keyword evidence="1" id="KW-0812">Transmembrane</keyword>
<keyword evidence="3" id="KW-1185">Reference proteome</keyword>
<feature type="transmembrane region" description="Helical" evidence="1">
    <location>
        <begin position="208"/>
        <end position="233"/>
    </location>
</feature>
<reference evidence="3" key="1">
    <citation type="submission" date="2018-06" db="EMBL/GenBank/DDBJ databases">
        <title>Complete genome sequences of Mycoplasma anatis, M. anseris and M. cloacale type strains.</title>
        <authorList>
            <person name="Grozner D."/>
            <person name="Forro B."/>
            <person name="Sulyok K.M."/>
            <person name="Marton S."/>
            <person name="Kreizinger Z."/>
            <person name="Banyai K."/>
            <person name="Gyuranecz M."/>
        </authorList>
    </citation>
    <scope>NUCLEOTIDE SEQUENCE [LARGE SCALE GENOMIC DNA]</scope>
    <source>
        <strain evidence="3">ATCC 49234</strain>
    </source>
</reference>
<evidence type="ECO:0000313" key="2">
    <source>
        <dbReference type="EMBL" id="AWX69467.1"/>
    </source>
</evidence>
<feature type="transmembrane region" description="Helical" evidence="1">
    <location>
        <begin position="31"/>
        <end position="56"/>
    </location>
</feature>
<dbReference type="EMBL" id="CP030140">
    <property type="protein sequence ID" value="AWX69467.1"/>
    <property type="molecule type" value="Genomic_DNA"/>
</dbReference>
<accession>A0A2Z4ND75</accession>
<gene>
    <name evidence="2" type="ORF">DP065_01720</name>
</gene>
<feature type="transmembrane region" description="Helical" evidence="1">
    <location>
        <begin position="71"/>
        <end position="97"/>
    </location>
</feature>
<protein>
    <submittedName>
        <fullName evidence="2">Uncharacterized protein</fullName>
    </submittedName>
</protein>